<evidence type="ECO:0000256" key="7">
    <source>
        <dbReference type="SAM" id="Coils"/>
    </source>
</evidence>
<comment type="subcellular location">
    <subcellularLocation>
        <location evidence="1">Membrane</location>
        <topology evidence="1">Single-pass type IV membrane protein</topology>
    </subcellularLocation>
</comment>
<feature type="region of interest" description="Disordered" evidence="8">
    <location>
        <begin position="236"/>
        <end position="260"/>
    </location>
</feature>
<feature type="transmembrane region" description="Helical" evidence="9">
    <location>
        <begin position="90"/>
        <end position="111"/>
    </location>
</feature>
<dbReference type="GO" id="GO:0031201">
    <property type="term" value="C:SNARE complex"/>
    <property type="evidence" value="ECO:0007669"/>
    <property type="project" value="TreeGrafter"/>
</dbReference>
<dbReference type="AlphaFoldDB" id="G0TZB4"/>
<evidence type="ECO:0000259" key="10">
    <source>
        <dbReference type="PROSITE" id="PS50192"/>
    </source>
</evidence>
<proteinExistence type="predicted"/>
<dbReference type="Gene3D" id="1.20.5.110">
    <property type="match status" value="1"/>
</dbReference>
<evidence type="ECO:0000256" key="1">
    <source>
        <dbReference type="ARBA" id="ARBA00004211"/>
    </source>
</evidence>
<evidence type="ECO:0000256" key="3">
    <source>
        <dbReference type="ARBA" id="ARBA00022692"/>
    </source>
</evidence>
<evidence type="ECO:0000256" key="4">
    <source>
        <dbReference type="ARBA" id="ARBA00022927"/>
    </source>
</evidence>
<evidence type="ECO:0000256" key="6">
    <source>
        <dbReference type="ARBA" id="ARBA00023136"/>
    </source>
</evidence>
<evidence type="ECO:0000256" key="8">
    <source>
        <dbReference type="SAM" id="MobiDB-lite"/>
    </source>
</evidence>
<dbReference type="InterPro" id="IPR000727">
    <property type="entry name" value="T_SNARE_dom"/>
</dbReference>
<dbReference type="PROSITE" id="PS50192">
    <property type="entry name" value="T_SNARE"/>
    <property type="match status" value="1"/>
</dbReference>
<keyword evidence="4" id="KW-0653">Protein transport</keyword>
<sequence length="368" mass="41880">MRRCLHSRGRKQPEIGWESCVFAAPLISFWRPRRSTLLWEAASKTRRQTKRRVGLWLQTFLLHSRPEFSSFAIRKQFNCAPHMRSGVRTAYCSLLIFGTFFSSIAVAFVVFCTPSHPNIIFGVSLKVIAHLLSLSPKYAAMMEGQMQDAAAYDKELRNQQEHVNSILREMQTNSNSEQRQKLYANANDLVKKIKKTHELFRAAIQLTDSHERAMYEEKEQTHRAILSQLERRLRCGKPGDASVEGNQGSLPGPPAPQTDDRRRAQAIVRNINVIQSSTLDSLALSEKLLGEAEGITADAVAKLTEQSEQLRQVKDNVDELDSEVNRAKRELDEFVRRMLSDRIIICFSVLILIAVVALIVLKITKHKQ</sequence>
<dbReference type="GO" id="GO:0012507">
    <property type="term" value="C:ER to Golgi transport vesicle membrane"/>
    <property type="evidence" value="ECO:0007669"/>
    <property type="project" value="TreeGrafter"/>
</dbReference>
<dbReference type="VEuPathDB" id="TriTrypDB:TvY486_0706350"/>
<evidence type="ECO:0000256" key="5">
    <source>
        <dbReference type="ARBA" id="ARBA00022989"/>
    </source>
</evidence>
<feature type="transmembrane region" description="Helical" evidence="9">
    <location>
        <begin position="343"/>
        <end position="363"/>
    </location>
</feature>
<feature type="coiled-coil region" evidence="7">
    <location>
        <begin position="300"/>
        <end position="337"/>
    </location>
</feature>
<dbReference type="PANTHER" id="PTHR21230:SF79">
    <property type="entry name" value="T-SNARE COILED-COIL HOMOLOGY DOMAIN-CONTAINING PROTEIN"/>
    <property type="match status" value="1"/>
</dbReference>
<dbReference type="PANTHER" id="PTHR21230">
    <property type="entry name" value="VESICLE TRANSPORT V-SNARE PROTEIN VTI1-RELATED"/>
    <property type="match status" value="1"/>
</dbReference>
<keyword evidence="6 9" id="KW-0472">Membrane</keyword>
<feature type="domain" description="T-SNARE coiled-coil homology" evidence="10">
    <location>
        <begin position="272"/>
        <end position="334"/>
    </location>
</feature>
<keyword evidence="2" id="KW-0813">Transport</keyword>
<gene>
    <name evidence="11" type="ORF">TVY486_0706350</name>
</gene>
<keyword evidence="3 9" id="KW-0812">Transmembrane</keyword>
<evidence type="ECO:0000256" key="2">
    <source>
        <dbReference type="ARBA" id="ARBA00022448"/>
    </source>
</evidence>
<reference evidence="11" key="1">
    <citation type="journal article" date="2012" name="Proc. Natl. Acad. Sci. U.S.A.">
        <title>Antigenic diversity is generated by distinct evolutionary mechanisms in African trypanosome species.</title>
        <authorList>
            <person name="Jackson A.P."/>
            <person name="Berry A."/>
            <person name="Aslett M."/>
            <person name="Allison H.C."/>
            <person name="Burton P."/>
            <person name="Vavrova-Anderson J."/>
            <person name="Brown R."/>
            <person name="Browne H."/>
            <person name="Corton N."/>
            <person name="Hauser H."/>
            <person name="Gamble J."/>
            <person name="Gilderthorp R."/>
            <person name="Marcello L."/>
            <person name="McQuillan J."/>
            <person name="Otto T.D."/>
            <person name="Quail M.A."/>
            <person name="Sanders M.J."/>
            <person name="van Tonder A."/>
            <person name="Ginger M.L."/>
            <person name="Field M.C."/>
            <person name="Barry J.D."/>
            <person name="Hertz-Fowler C."/>
            <person name="Berriman M."/>
        </authorList>
    </citation>
    <scope>NUCLEOTIDE SEQUENCE</scope>
    <source>
        <strain evidence="11">Y486</strain>
    </source>
</reference>
<keyword evidence="5 9" id="KW-1133">Transmembrane helix</keyword>
<name>G0TZB4_TRYVY</name>
<dbReference type="GO" id="GO:0031902">
    <property type="term" value="C:late endosome membrane"/>
    <property type="evidence" value="ECO:0007669"/>
    <property type="project" value="TreeGrafter"/>
</dbReference>
<dbReference type="GO" id="GO:0015031">
    <property type="term" value="P:protein transport"/>
    <property type="evidence" value="ECO:0007669"/>
    <property type="project" value="UniProtKB-KW"/>
</dbReference>
<dbReference type="GO" id="GO:0005794">
    <property type="term" value="C:Golgi apparatus"/>
    <property type="evidence" value="ECO:0007669"/>
    <property type="project" value="TreeGrafter"/>
</dbReference>
<protein>
    <recommendedName>
        <fullName evidence="10">t-SNARE coiled-coil homology domain-containing protein</fullName>
    </recommendedName>
</protein>
<evidence type="ECO:0000313" key="11">
    <source>
        <dbReference type="EMBL" id="CCC49317.1"/>
    </source>
</evidence>
<dbReference type="GO" id="GO:0000149">
    <property type="term" value="F:SNARE binding"/>
    <property type="evidence" value="ECO:0007669"/>
    <property type="project" value="TreeGrafter"/>
</dbReference>
<dbReference type="GO" id="GO:0005789">
    <property type="term" value="C:endoplasmic reticulum membrane"/>
    <property type="evidence" value="ECO:0007669"/>
    <property type="project" value="TreeGrafter"/>
</dbReference>
<keyword evidence="7" id="KW-0175">Coiled coil</keyword>
<dbReference type="GO" id="GO:0005484">
    <property type="term" value="F:SNAP receptor activity"/>
    <property type="evidence" value="ECO:0007669"/>
    <property type="project" value="TreeGrafter"/>
</dbReference>
<dbReference type="EMBL" id="HE573023">
    <property type="protein sequence ID" value="CCC49317.1"/>
    <property type="molecule type" value="Genomic_DNA"/>
</dbReference>
<organism evidence="11">
    <name type="scientific">Trypanosoma vivax (strain Y486)</name>
    <dbReference type="NCBI Taxonomy" id="1055687"/>
    <lineage>
        <taxon>Eukaryota</taxon>
        <taxon>Discoba</taxon>
        <taxon>Euglenozoa</taxon>
        <taxon>Kinetoplastea</taxon>
        <taxon>Metakinetoplastina</taxon>
        <taxon>Trypanosomatida</taxon>
        <taxon>Trypanosomatidae</taxon>
        <taxon>Trypanosoma</taxon>
        <taxon>Duttonella</taxon>
    </lineage>
</organism>
<dbReference type="SUPFAM" id="SSF58038">
    <property type="entry name" value="SNARE fusion complex"/>
    <property type="match status" value="1"/>
</dbReference>
<dbReference type="GO" id="GO:0006906">
    <property type="term" value="P:vesicle fusion"/>
    <property type="evidence" value="ECO:0007669"/>
    <property type="project" value="TreeGrafter"/>
</dbReference>
<accession>G0TZB4</accession>
<evidence type="ECO:0000256" key="9">
    <source>
        <dbReference type="SAM" id="Phobius"/>
    </source>
</evidence>